<dbReference type="SFLD" id="SFLDG01135">
    <property type="entry name" value="C1.5.6:_HAD__Beta-PGM__Phospha"/>
    <property type="match status" value="1"/>
</dbReference>
<dbReference type="SUPFAM" id="SSF56784">
    <property type="entry name" value="HAD-like"/>
    <property type="match status" value="1"/>
</dbReference>
<dbReference type="Pfam" id="PF13419">
    <property type="entry name" value="HAD_2"/>
    <property type="match status" value="1"/>
</dbReference>
<dbReference type="InterPro" id="IPR006439">
    <property type="entry name" value="HAD-SF_hydro_IA"/>
</dbReference>
<dbReference type="OrthoDB" id="40579at2759"/>
<gene>
    <name evidence="1" type="ORF">BP6252_00901</name>
</gene>
<dbReference type="Proteomes" id="UP000256645">
    <property type="component" value="Unassembled WGS sequence"/>
</dbReference>
<dbReference type="GO" id="GO:0050308">
    <property type="term" value="F:sugar-phosphatase activity"/>
    <property type="evidence" value="ECO:0007669"/>
    <property type="project" value="TreeGrafter"/>
</dbReference>
<dbReference type="EMBL" id="PDLM01000001">
    <property type="protein sequence ID" value="RDW88869.1"/>
    <property type="molecule type" value="Genomic_DNA"/>
</dbReference>
<dbReference type="PANTHER" id="PTHR43481">
    <property type="entry name" value="FRUCTOSE-1-PHOSPHATE PHOSPHATASE"/>
    <property type="match status" value="1"/>
</dbReference>
<protein>
    <submittedName>
        <fullName evidence="1">Glycerol-3-phosphate phosphatase-like protein</fullName>
    </submittedName>
</protein>
<dbReference type="InterPro" id="IPR041492">
    <property type="entry name" value="HAD_2"/>
</dbReference>
<name>A0A3D8SRD0_9HELO</name>
<dbReference type="Gene3D" id="3.40.50.1000">
    <property type="entry name" value="HAD superfamily/HAD-like"/>
    <property type="match status" value="1"/>
</dbReference>
<reference evidence="1 2" key="1">
    <citation type="journal article" date="2018" name="IMA Fungus">
        <title>IMA Genome-F 9: Draft genome sequence of Annulohypoxylon stygium, Aspergillus mulundensis, Berkeleyomyces basicola (syn. Thielaviopsis basicola), Ceratocystis smalleyi, two Cercospora beticola strains, Coleophoma cylindrospora, Fusarium fracticaudum, Phialophora cf. hyalina, and Morchella septimelata.</title>
        <authorList>
            <person name="Wingfield B.D."/>
            <person name="Bills G.F."/>
            <person name="Dong Y."/>
            <person name="Huang W."/>
            <person name="Nel W.J."/>
            <person name="Swalarsk-Parry B.S."/>
            <person name="Vaghefi N."/>
            <person name="Wilken P.M."/>
            <person name="An Z."/>
            <person name="de Beer Z.W."/>
            <person name="De Vos L."/>
            <person name="Chen L."/>
            <person name="Duong T.A."/>
            <person name="Gao Y."/>
            <person name="Hammerbacher A."/>
            <person name="Kikkert J.R."/>
            <person name="Li Y."/>
            <person name="Li H."/>
            <person name="Li K."/>
            <person name="Li Q."/>
            <person name="Liu X."/>
            <person name="Ma X."/>
            <person name="Naidoo K."/>
            <person name="Pethybridge S.J."/>
            <person name="Sun J."/>
            <person name="Steenkamp E.T."/>
            <person name="van der Nest M.A."/>
            <person name="van Wyk S."/>
            <person name="Wingfield M.J."/>
            <person name="Xiong C."/>
            <person name="Yue Q."/>
            <person name="Zhang X."/>
        </authorList>
    </citation>
    <scope>NUCLEOTIDE SEQUENCE [LARGE SCALE GENOMIC DNA]</scope>
    <source>
        <strain evidence="1 2">BP6252</strain>
    </source>
</reference>
<dbReference type="AlphaFoldDB" id="A0A3D8SRD0"/>
<dbReference type="SFLD" id="SFLDS00003">
    <property type="entry name" value="Haloacid_Dehalogenase"/>
    <property type="match status" value="1"/>
</dbReference>
<evidence type="ECO:0000313" key="2">
    <source>
        <dbReference type="Proteomes" id="UP000256645"/>
    </source>
</evidence>
<dbReference type="SFLD" id="SFLDG01129">
    <property type="entry name" value="C1.5:_HAD__Beta-PGM__Phosphata"/>
    <property type="match status" value="1"/>
</dbReference>
<dbReference type="NCBIfam" id="TIGR01509">
    <property type="entry name" value="HAD-SF-IA-v3"/>
    <property type="match status" value="1"/>
</dbReference>
<sequence>MGSTVPAPDYSAPPEKATFKGLLFDMDGTIIDSTDAVVKHWHTIGAELGVDPNVILQTSHGRRSIDVLAKLSPEKANWEYICHMEGLLPKKYGADAAEIPGARALLASLTDASSPWAIVTSGTNPLVTGWLEVLKLPTPEHLVTAEDVPNGKPDPTCYLMGKEKLGLKEGVEVLVLEDSPAGIRAGKAAGCKVLGVVTSHTVQQVVEAGADWVVQDLRSVRLVSSSVENGVTLEIKDALVTKS</sequence>
<dbReference type="InterPro" id="IPR023214">
    <property type="entry name" value="HAD_sf"/>
</dbReference>
<proteinExistence type="predicted"/>
<dbReference type="InterPro" id="IPR036412">
    <property type="entry name" value="HAD-like_sf"/>
</dbReference>
<evidence type="ECO:0000313" key="1">
    <source>
        <dbReference type="EMBL" id="RDW88869.1"/>
    </source>
</evidence>
<dbReference type="STRING" id="1849047.A0A3D8SRD0"/>
<accession>A0A3D8SRD0</accession>
<organism evidence="1 2">
    <name type="scientific">Coleophoma cylindrospora</name>
    <dbReference type="NCBI Taxonomy" id="1849047"/>
    <lineage>
        <taxon>Eukaryota</taxon>
        <taxon>Fungi</taxon>
        <taxon>Dikarya</taxon>
        <taxon>Ascomycota</taxon>
        <taxon>Pezizomycotina</taxon>
        <taxon>Leotiomycetes</taxon>
        <taxon>Helotiales</taxon>
        <taxon>Dermateaceae</taxon>
        <taxon>Coleophoma</taxon>
    </lineage>
</organism>
<dbReference type="PANTHER" id="PTHR43481:SF4">
    <property type="entry name" value="GLYCEROL-1-PHOSPHATE PHOSPHOHYDROLASE 1-RELATED"/>
    <property type="match status" value="1"/>
</dbReference>
<dbReference type="InterPro" id="IPR051806">
    <property type="entry name" value="HAD-like_SPP"/>
</dbReference>
<dbReference type="CDD" id="cd07527">
    <property type="entry name" value="HAD_ScGPP-like"/>
    <property type="match status" value="1"/>
</dbReference>
<dbReference type="InterPro" id="IPR023198">
    <property type="entry name" value="PGP-like_dom2"/>
</dbReference>
<keyword evidence="2" id="KW-1185">Reference proteome</keyword>
<dbReference type="Gene3D" id="1.10.150.240">
    <property type="entry name" value="Putative phosphatase, domain 2"/>
    <property type="match status" value="1"/>
</dbReference>
<comment type="caution">
    <text evidence="1">The sequence shown here is derived from an EMBL/GenBank/DDBJ whole genome shotgun (WGS) entry which is preliminary data.</text>
</comment>